<evidence type="ECO:0000313" key="2">
    <source>
        <dbReference type="Proteomes" id="UP000274661"/>
    </source>
</evidence>
<protein>
    <submittedName>
        <fullName evidence="1">DUF1501 domain-containing protein</fullName>
    </submittedName>
</protein>
<comment type="caution">
    <text evidence="1">The sequence shown here is derived from an EMBL/GenBank/DDBJ whole genome shotgun (WGS) entry which is preliminary data.</text>
</comment>
<name>A0A3R9WU19_9SPHN</name>
<accession>A0A3R9WU19</accession>
<gene>
    <name evidence="1" type="ORF">HMF7854_13935</name>
</gene>
<dbReference type="InterPro" id="IPR010869">
    <property type="entry name" value="DUF1501"/>
</dbReference>
<organism evidence="1 2">
    <name type="scientific">Sphingomonas ginkgonis</name>
    <dbReference type="NCBI Taxonomy" id="2315330"/>
    <lineage>
        <taxon>Bacteria</taxon>
        <taxon>Pseudomonadati</taxon>
        <taxon>Pseudomonadota</taxon>
        <taxon>Alphaproteobacteria</taxon>
        <taxon>Sphingomonadales</taxon>
        <taxon>Sphingomonadaceae</taxon>
        <taxon>Sphingomonas</taxon>
    </lineage>
</organism>
<dbReference type="OrthoDB" id="9779968at2"/>
<dbReference type="RefSeq" id="WP_126719754.1">
    <property type="nucleotide sequence ID" value="NZ_RWJF01000001.1"/>
</dbReference>
<dbReference type="EMBL" id="RWJF01000001">
    <property type="protein sequence ID" value="RST31814.1"/>
    <property type="molecule type" value="Genomic_DNA"/>
</dbReference>
<dbReference type="Proteomes" id="UP000274661">
    <property type="component" value="Unassembled WGS sequence"/>
</dbReference>
<reference evidence="1 2" key="1">
    <citation type="submission" date="2018-12" db="EMBL/GenBank/DDBJ databases">
        <title>Sphingomonas sp. HMF7854 Genome sequencing and assembly.</title>
        <authorList>
            <person name="Cha I."/>
            <person name="Kang H."/>
            <person name="Kim H."/>
            <person name="Kang J."/>
            <person name="Joh K."/>
        </authorList>
    </citation>
    <scope>NUCLEOTIDE SEQUENCE [LARGE SCALE GENOMIC DNA]</scope>
    <source>
        <strain evidence="1 2">HMF7854</strain>
    </source>
</reference>
<sequence>MDRRSFLQLGGAVGASALFAPKLAFAQAATDRRFLFIIQRGAADGLSIVAPTGDPAFAATRGELAQPLASGIKLDSTFTLHPALVETGRMFAARQAAFVTAVASPYRDRSHFDGQNVLETGGSLPYRLSDGWMNRLVKTMAADPRAIAFSPTVPAALRGSARVSSFAPSGLPAPAQDLMMRVGELYAADHQLGPLWNAALEARHEAGSLTDVKGAGAAGMLAAKMMAGPGGSRIGMIETDGWDTHSAQNARLNNQLKNLDALLAAYRDGLGADWGSTLVIVATEFGRTARINGTNGTDHGTGSAALLMGGALAGGRVYGDWPGLAPAALYENRDVRPTTDLDALIATVLAQHYRQDGTRLGATLFPETSPKPLTARMIA</sequence>
<dbReference type="Pfam" id="PF07394">
    <property type="entry name" value="DUF1501"/>
    <property type="match status" value="1"/>
</dbReference>
<dbReference type="PANTHER" id="PTHR43737:SF1">
    <property type="entry name" value="DUF1501 DOMAIN-CONTAINING PROTEIN"/>
    <property type="match status" value="1"/>
</dbReference>
<dbReference type="PROSITE" id="PS51318">
    <property type="entry name" value="TAT"/>
    <property type="match status" value="1"/>
</dbReference>
<dbReference type="InterPro" id="IPR006311">
    <property type="entry name" value="TAT_signal"/>
</dbReference>
<proteinExistence type="predicted"/>
<dbReference type="PANTHER" id="PTHR43737">
    <property type="entry name" value="BLL7424 PROTEIN"/>
    <property type="match status" value="1"/>
</dbReference>
<evidence type="ECO:0000313" key="1">
    <source>
        <dbReference type="EMBL" id="RST31814.1"/>
    </source>
</evidence>
<keyword evidence="2" id="KW-1185">Reference proteome</keyword>
<dbReference type="AlphaFoldDB" id="A0A3R9WU19"/>